<feature type="compositionally biased region" description="Basic residues" evidence="1">
    <location>
        <begin position="57"/>
        <end position="70"/>
    </location>
</feature>
<comment type="caution">
    <text evidence="2">The sequence shown here is derived from an EMBL/GenBank/DDBJ whole genome shotgun (WGS) entry which is preliminary data.</text>
</comment>
<dbReference type="Proteomes" id="UP000189370">
    <property type="component" value="Unassembled WGS sequence"/>
</dbReference>
<evidence type="ECO:0000313" key="3">
    <source>
        <dbReference type="Proteomes" id="UP000189370"/>
    </source>
</evidence>
<name>A0A1S8AT88_9EURY</name>
<protein>
    <submittedName>
        <fullName evidence="2">Endonuclease III</fullName>
    </submittedName>
</protein>
<dbReference type="PANTHER" id="PTHR37460:SF1">
    <property type="entry name" value="ENDONUCLEASE III"/>
    <property type="match status" value="1"/>
</dbReference>
<reference evidence="3" key="1">
    <citation type="submission" date="2016-04" db="EMBL/GenBank/DDBJ databases">
        <authorList>
            <person name="Chen S.-C."/>
            <person name="Lai M.-C."/>
        </authorList>
    </citation>
    <scope>NUCLEOTIDE SEQUENCE [LARGE SCALE GENOMIC DNA]</scope>
    <source>
        <strain evidence="3">AB14</strain>
    </source>
</reference>
<evidence type="ECO:0000256" key="1">
    <source>
        <dbReference type="SAM" id="MobiDB-lite"/>
    </source>
</evidence>
<dbReference type="EMBL" id="LWLN01000001">
    <property type="protein sequence ID" value="OLZ39674.1"/>
    <property type="molecule type" value="Genomic_DNA"/>
</dbReference>
<keyword evidence="2" id="KW-0255">Endonuclease</keyword>
<dbReference type="STRING" id="301967.A6E15_01155"/>
<feature type="region of interest" description="Disordered" evidence="1">
    <location>
        <begin position="54"/>
        <end position="78"/>
    </location>
</feature>
<dbReference type="PANTHER" id="PTHR37460">
    <property type="entry name" value="ENDONUCLEASE III"/>
    <property type="match status" value="1"/>
</dbReference>
<evidence type="ECO:0000313" key="2">
    <source>
        <dbReference type="EMBL" id="OLZ39674.1"/>
    </source>
</evidence>
<dbReference type="CDD" id="cd10441">
    <property type="entry name" value="GIY-YIG_COG1833"/>
    <property type="match status" value="1"/>
</dbReference>
<dbReference type="GO" id="GO:0004519">
    <property type="term" value="F:endonuclease activity"/>
    <property type="evidence" value="ECO:0007669"/>
    <property type="project" value="UniProtKB-KW"/>
</dbReference>
<dbReference type="OrthoDB" id="17296at2157"/>
<dbReference type="AlphaFoldDB" id="A0A1S8AT88"/>
<dbReference type="InterPro" id="IPR002837">
    <property type="entry name" value="DUF123"/>
</dbReference>
<accession>A0A1S8AT88</accession>
<dbReference type="Pfam" id="PF01986">
    <property type="entry name" value="DUF123"/>
    <property type="match status" value="1"/>
</dbReference>
<organism evidence="2 3">
    <name type="scientific">Natrinema saccharevitans</name>
    <dbReference type="NCBI Taxonomy" id="301967"/>
    <lineage>
        <taxon>Archaea</taxon>
        <taxon>Methanobacteriati</taxon>
        <taxon>Methanobacteriota</taxon>
        <taxon>Stenosarchaea group</taxon>
        <taxon>Halobacteria</taxon>
        <taxon>Halobacteriales</taxon>
        <taxon>Natrialbaceae</taxon>
        <taxon>Natrinema</taxon>
    </lineage>
</organism>
<sequence length="162" mass="17085">MPLPSRGAATDGTYVLVIEATRAATIEVGALGDLAFEAGAYAYVGSAFGPGGFSRVDRRRSKAPTRSHSLRSRDRHRELAAGDRETRHWHVDYLLGHPATRLETAITFPDADRECELATALPGEPVEGVGASDCDCPAHLLAATDTTAIRTAAVDAGGVVDE</sequence>
<keyword evidence="3" id="KW-1185">Reference proteome</keyword>
<keyword evidence="2" id="KW-0378">Hydrolase</keyword>
<proteinExistence type="predicted"/>
<gene>
    <name evidence="2" type="ORF">A6E15_01155</name>
</gene>
<keyword evidence="2" id="KW-0540">Nuclease</keyword>